<evidence type="ECO:0000313" key="7">
    <source>
        <dbReference type="Proteomes" id="UP000030151"/>
    </source>
</evidence>
<dbReference type="Gene3D" id="1.10.510.10">
    <property type="entry name" value="Transferase(Phosphotransferase) domain 1"/>
    <property type="match status" value="1"/>
</dbReference>
<dbReference type="PANTHER" id="PTHR38248:SF2">
    <property type="entry name" value="FUNK1 11"/>
    <property type="match status" value="1"/>
</dbReference>
<dbReference type="EMBL" id="JELW01000170">
    <property type="protein sequence ID" value="EXU94717.1"/>
    <property type="molecule type" value="Genomic_DNA"/>
</dbReference>
<evidence type="ECO:0000313" key="6">
    <source>
        <dbReference type="EMBL" id="EXU94717.1"/>
    </source>
</evidence>
<proteinExistence type="predicted"/>
<evidence type="ECO:0000259" key="5">
    <source>
        <dbReference type="Pfam" id="PF17667"/>
    </source>
</evidence>
<gene>
    <name evidence="6" type="ORF">X797_012205</name>
</gene>
<accession>A0A014N4X7</accession>
<evidence type="ECO:0000256" key="1">
    <source>
        <dbReference type="ARBA" id="ARBA00012513"/>
    </source>
</evidence>
<feature type="region of interest" description="Disordered" evidence="4">
    <location>
        <begin position="637"/>
        <end position="676"/>
    </location>
</feature>
<comment type="caution">
    <text evidence="6">The sequence shown here is derived from an EMBL/GenBank/DDBJ whole genome shotgun (WGS) entry which is preliminary data.</text>
</comment>
<dbReference type="EC" id="2.7.11.1" evidence="1"/>
<dbReference type="InterPro" id="IPR008266">
    <property type="entry name" value="Tyr_kinase_AS"/>
</dbReference>
<dbReference type="AlphaFoldDB" id="A0A014N4X7"/>
<dbReference type="GO" id="GO:0004674">
    <property type="term" value="F:protein serine/threonine kinase activity"/>
    <property type="evidence" value="ECO:0007669"/>
    <property type="project" value="UniProtKB-EC"/>
</dbReference>
<dbReference type="InterPro" id="IPR011009">
    <property type="entry name" value="Kinase-like_dom_sf"/>
</dbReference>
<organism evidence="6 7">
    <name type="scientific">Metarhizium robertsii</name>
    <dbReference type="NCBI Taxonomy" id="568076"/>
    <lineage>
        <taxon>Eukaryota</taxon>
        <taxon>Fungi</taxon>
        <taxon>Dikarya</taxon>
        <taxon>Ascomycota</taxon>
        <taxon>Pezizomycotina</taxon>
        <taxon>Sordariomycetes</taxon>
        <taxon>Hypocreomycetidae</taxon>
        <taxon>Hypocreales</taxon>
        <taxon>Clavicipitaceae</taxon>
        <taxon>Metarhizium</taxon>
    </lineage>
</organism>
<keyword evidence="6" id="KW-0418">Kinase</keyword>
<evidence type="ECO:0000256" key="3">
    <source>
        <dbReference type="ARBA" id="ARBA00048679"/>
    </source>
</evidence>
<protein>
    <recommendedName>
        <fullName evidence="1">non-specific serine/threonine protein kinase</fullName>
        <ecNumber evidence="1">2.7.11.1</ecNumber>
    </recommendedName>
</protein>
<dbReference type="PANTHER" id="PTHR38248">
    <property type="entry name" value="FUNK1 6"/>
    <property type="match status" value="1"/>
</dbReference>
<feature type="domain" description="Fungal-type protein kinase" evidence="5">
    <location>
        <begin position="375"/>
        <end position="815"/>
    </location>
</feature>
<dbReference type="InterPro" id="IPR040976">
    <property type="entry name" value="Pkinase_fungal"/>
</dbReference>
<evidence type="ECO:0000256" key="2">
    <source>
        <dbReference type="ARBA" id="ARBA00047899"/>
    </source>
</evidence>
<dbReference type="HOGENOM" id="CLU_005513_3_0_1"/>
<dbReference type="SUPFAM" id="SSF56112">
    <property type="entry name" value="Protein kinase-like (PK-like)"/>
    <property type="match status" value="1"/>
</dbReference>
<comment type="catalytic activity">
    <reaction evidence="2">
        <text>L-threonyl-[protein] + ATP = O-phospho-L-threonyl-[protein] + ADP + H(+)</text>
        <dbReference type="Rhea" id="RHEA:46608"/>
        <dbReference type="Rhea" id="RHEA-COMP:11060"/>
        <dbReference type="Rhea" id="RHEA-COMP:11605"/>
        <dbReference type="ChEBI" id="CHEBI:15378"/>
        <dbReference type="ChEBI" id="CHEBI:30013"/>
        <dbReference type="ChEBI" id="CHEBI:30616"/>
        <dbReference type="ChEBI" id="CHEBI:61977"/>
        <dbReference type="ChEBI" id="CHEBI:456216"/>
        <dbReference type="EC" id="2.7.11.1"/>
    </reaction>
</comment>
<dbReference type="PROSITE" id="PS00109">
    <property type="entry name" value="PROTEIN_KINASE_TYR"/>
    <property type="match status" value="1"/>
</dbReference>
<evidence type="ECO:0000256" key="4">
    <source>
        <dbReference type="SAM" id="MobiDB-lite"/>
    </source>
</evidence>
<name>A0A014N4X7_9HYPO</name>
<dbReference type="Pfam" id="PF17667">
    <property type="entry name" value="Pkinase_fungal"/>
    <property type="match status" value="1"/>
</dbReference>
<dbReference type="Proteomes" id="UP000030151">
    <property type="component" value="Unassembled WGS sequence"/>
</dbReference>
<sequence length="933" mass="105378">MCRYHQLREPRRSKTARIIIQFTVRAIYTSRSLGRREAGNVAETESQLHHLEQRRNEIVNIVELRWWGVALSTPMPLLSWGPLFLNHRDGHVLIVLLISHAPSVAPSPIASGMAHLTREELETIEQNPLDNSLSAVCEALRDAEPNSESSQSDDSTDTPERPRLFVAAIGKLFSILSVSDVSLALASRTGRDCLLFDLTVVRSRIQKGDVEYRHFRALSQLVIRQAPDIDIWAAVVALIRAISHSTPPPSLPPSFETPITHSSASQQGLEQTRRKIEPRVFEEIRHCTHRAVGGFHEKYFEGHKWNRRATRIWQSAKSRYSDSDKRWTQLPDAASEDEVCNWLLELQRELLANERAAYYRSAAGNRVGTEASRQLDVFVKMRRDKAPDTKHDWKHVLVVGELKKSDQKNKALWLQVGSAVRNVFASQPIRLFVHAFTLTGTEMETWVFDRSGPYSGATFDVHEEPEKFIRVMCGYLMMSDEELGLDTVTREKDNKLFNTMPVETCGKKRKRELELDANPIARQRAIVCRGTSCFLAKTTGADEYDKVVKFSWTSSMRPPEADLLNKANERGVKGLAKVVGYYEEVTSISKLRENLVFSTPHKFRGVPCSANTSFSQSQPPPSRSFSQFHGLSIASSGLGKRKSIDEGSHASKRSRSNSQLAGAEHGENGINYPVKEPEGTSLIQQNQDLPYDNRIFRVLAISPAGRCISQFKSVAELLEGLCDAIKVHRSLYMDGKILHRDISENNIIITDPETANGFRGMLIDLDLAKEEGAGPSGARHRTGTMEFMAIEVLLGISHTYRHDLEAFFYVLIWLCARRGWALVGPSRKVVTKSILSHWYTGTYKDIARNKLGDMIKAEDKGFGLVLKDFPSEFDCVKPLCKELRRILFPIYDGDLFTGTPQEPKVLYDPIIKAFEDVLADIWQRDRQRHDGDS</sequence>
<keyword evidence="6" id="KW-0808">Transferase</keyword>
<reference evidence="6 7" key="1">
    <citation type="submission" date="2014-02" db="EMBL/GenBank/DDBJ databases">
        <title>The genome sequence of the entomopathogenic fungus Metarhizium robertsii ARSEF 2575.</title>
        <authorList>
            <person name="Giuliano Garisto Donzelli B."/>
            <person name="Roe B.A."/>
            <person name="Macmil S.L."/>
            <person name="Krasnoff S.B."/>
            <person name="Gibson D.M."/>
        </authorList>
    </citation>
    <scope>NUCLEOTIDE SEQUENCE [LARGE SCALE GENOMIC DNA]</scope>
    <source>
        <strain evidence="6 7">ARSEF 2575</strain>
    </source>
</reference>
<comment type="catalytic activity">
    <reaction evidence="3">
        <text>L-seryl-[protein] + ATP = O-phospho-L-seryl-[protein] + ADP + H(+)</text>
        <dbReference type="Rhea" id="RHEA:17989"/>
        <dbReference type="Rhea" id="RHEA-COMP:9863"/>
        <dbReference type="Rhea" id="RHEA-COMP:11604"/>
        <dbReference type="ChEBI" id="CHEBI:15378"/>
        <dbReference type="ChEBI" id="CHEBI:29999"/>
        <dbReference type="ChEBI" id="CHEBI:30616"/>
        <dbReference type="ChEBI" id="CHEBI:83421"/>
        <dbReference type="ChEBI" id="CHEBI:456216"/>
        <dbReference type="EC" id="2.7.11.1"/>
    </reaction>
</comment>